<feature type="transmembrane region" description="Helical" evidence="6">
    <location>
        <begin position="20"/>
        <end position="40"/>
    </location>
</feature>
<evidence type="ECO:0000256" key="4">
    <source>
        <dbReference type="ARBA" id="ARBA00022989"/>
    </source>
</evidence>
<dbReference type="PROSITE" id="PS50850">
    <property type="entry name" value="MFS"/>
    <property type="match status" value="1"/>
</dbReference>
<organism evidence="8 9">
    <name type="scientific">Methylomonas albis</name>
    <dbReference type="NCBI Taxonomy" id="1854563"/>
    <lineage>
        <taxon>Bacteria</taxon>
        <taxon>Pseudomonadati</taxon>
        <taxon>Pseudomonadota</taxon>
        <taxon>Gammaproteobacteria</taxon>
        <taxon>Methylococcales</taxon>
        <taxon>Methylococcaceae</taxon>
        <taxon>Methylomonas</taxon>
    </lineage>
</organism>
<reference evidence="8 9" key="1">
    <citation type="submission" date="2020-09" db="EMBL/GenBank/DDBJ databases">
        <title>Methylomonas albis sp. nov. and Methylomonas fluvii sp. nov.: Two cold-adapted methanotrophs from the River Elbe and an amended description of Methylovulum psychrotolerans strain Eb1.</title>
        <authorList>
            <person name="Bussmann I.K."/>
            <person name="Klings K.-W."/>
            <person name="Warnstedt J."/>
            <person name="Hoppert M."/>
            <person name="Saborowski A."/>
            <person name="Horn F."/>
            <person name="Liebner S."/>
        </authorList>
    </citation>
    <scope>NUCLEOTIDE SEQUENCE [LARGE SCALE GENOMIC DNA]</scope>
    <source>
        <strain evidence="8 9">EbA</strain>
    </source>
</reference>
<feature type="domain" description="Major facilitator superfamily (MFS) profile" evidence="7">
    <location>
        <begin position="1"/>
        <end position="364"/>
    </location>
</feature>
<comment type="caution">
    <text evidence="8">The sequence shown here is derived from an EMBL/GenBank/DDBJ whole genome shotgun (WGS) entry which is preliminary data.</text>
</comment>
<evidence type="ECO:0000313" key="9">
    <source>
        <dbReference type="Proteomes" id="UP000652176"/>
    </source>
</evidence>
<dbReference type="PANTHER" id="PTHR43124">
    <property type="entry name" value="PURINE EFFLUX PUMP PBUE"/>
    <property type="match status" value="1"/>
</dbReference>
<keyword evidence="4 6" id="KW-1133">Transmembrane helix</keyword>
<evidence type="ECO:0000256" key="5">
    <source>
        <dbReference type="ARBA" id="ARBA00023136"/>
    </source>
</evidence>
<dbReference type="SUPFAM" id="SSF103473">
    <property type="entry name" value="MFS general substrate transporter"/>
    <property type="match status" value="1"/>
</dbReference>
<evidence type="ECO:0000256" key="1">
    <source>
        <dbReference type="ARBA" id="ARBA00004651"/>
    </source>
</evidence>
<name>A0ABR9D1M8_9GAMM</name>
<feature type="transmembrane region" description="Helical" evidence="6">
    <location>
        <begin position="267"/>
        <end position="293"/>
    </location>
</feature>
<dbReference type="InterPro" id="IPR050189">
    <property type="entry name" value="MFS_Efflux_Transporters"/>
</dbReference>
<feature type="transmembrane region" description="Helical" evidence="6">
    <location>
        <begin position="177"/>
        <end position="196"/>
    </location>
</feature>
<protein>
    <submittedName>
        <fullName evidence="8">MFS transporter</fullName>
    </submittedName>
</protein>
<evidence type="ECO:0000259" key="7">
    <source>
        <dbReference type="PROSITE" id="PS50850"/>
    </source>
</evidence>
<comment type="subcellular location">
    <subcellularLocation>
        <location evidence="1">Cell membrane</location>
        <topology evidence="1">Multi-pass membrane protein</topology>
    </subcellularLocation>
</comment>
<proteinExistence type="predicted"/>
<dbReference type="Pfam" id="PF07690">
    <property type="entry name" value="MFS_1"/>
    <property type="match status" value="2"/>
</dbReference>
<feature type="transmembrane region" description="Helical" evidence="6">
    <location>
        <begin position="239"/>
        <end position="261"/>
    </location>
</feature>
<accession>A0ABR9D1M8</accession>
<keyword evidence="2" id="KW-1003">Cell membrane</keyword>
<sequence length="382" mass="39951">MVLMPLGAELMRDFAIGPARFGSLVGVYTLASALTSLVGSRWIDHGDRKRSLLVLYAGFIMATFSCGFAAHFDALLAARALAGACAGLSNATMMAMIADRVAPERRGQAMGTIASAFGACAVIGVPVGLSLAAVGGWRIPFFVVAALAGLWWLWLLRFLPKSPAVMTEGQGSLRSPALALGWLLSFCIVFAGFLIVPYLGTHLNGTLGVSMSQLSWIYLGAGLTTWVAAQFVGRAVDRFGAAGVLAVLLAASTVPHLWFTQLQTEPLWLISLVFVLFMVLTSTRAIPASVWLIGRVPPPLRGRYMAVNTASTEAASGLAAWCAGLMIGSGQGGAVQHFERVGWLAAGVSCLSLGLLAGLVAKTRVPTGKTSGSHPKVCNAES</sequence>
<dbReference type="PANTHER" id="PTHR43124:SF10">
    <property type="entry name" value="PURINE EFFLUX PUMP PBUE"/>
    <property type="match status" value="1"/>
</dbReference>
<dbReference type="InterPro" id="IPR036259">
    <property type="entry name" value="MFS_trans_sf"/>
</dbReference>
<dbReference type="EMBL" id="JACXSS010000001">
    <property type="protein sequence ID" value="MBD9356124.1"/>
    <property type="molecule type" value="Genomic_DNA"/>
</dbReference>
<keyword evidence="5 6" id="KW-0472">Membrane</keyword>
<feature type="transmembrane region" description="Helical" evidence="6">
    <location>
        <begin position="341"/>
        <end position="361"/>
    </location>
</feature>
<evidence type="ECO:0000256" key="2">
    <source>
        <dbReference type="ARBA" id="ARBA00022475"/>
    </source>
</evidence>
<feature type="transmembrane region" description="Helical" evidence="6">
    <location>
        <begin position="52"/>
        <end position="70"/>
    </location>
</feature>
<dbReference type="Gene3D" id="1.20.1250.20">
    <property type="entry name" value="MFS general substrate transporter like domains"/>
    <property type="match status" value="1"/>
</dbReference>
<dbReference type="InterPro" id="IPR020846">
    <property type="entry name" value="MFS_dom"/>
</dbReference>
<feature type="transmembrane region" description="Helical" evidence="6">
    <location>
        <begin position="139"/>
        <end position="156"/>
    </location>
</feature>
<dbReference type="InterPro" id="IPR011701">
    <property type="entry name" value="MFS"/>
</dbReference>
<dbReference type="Proteomes" id="UP000652176">
    <property type="component" value="Unassembled WGS sequence"/>
</dbReference>
<evidence type="ECO:0000256" key="6">
    <source>
        <dbReference type="SAM" id="Phobius"/>
    </source>
</evidence>
<feature type="transmembrane region" description="Helical" evidence="6">
    <location>
        <begin position="314"/>
        <end position="335"/>
    </location>
</feature>
<feature type="transmembrane region" description="Helical" evidence="6">
    <location>
        <begin position="216"/>
        <end position="232"/>
    </location>
</feature>
<evidence type="ECO:0000313" key="8">
    <source>
        <dbReference type="EMBL" id="MBD9356124.1"/>
    </source>
</evidence>
<keyword evidence="3 6" id="KW-0812">Transmembrane</keyword>
<keyword evidence="9" id="KW-1185">Reference proteome</keyword>
<feature type="transmembrane region" description="Helical" evidence="6">
    <location>
        <begin position="76"/>
        <end position="97"/>
    </location>
</feature>
<evidence type="ECO:0000256" key="3">
    <source>
        <dbReference type="ARBA" id="ARBA00022692"/>
    </source>
</evidence>
<feature type="transmembrane region" description="Helical" evidence="6">
    <location>
        <begin position="109"/>
        <end position="133"/>
    </location>
</feature>
<gene>
    <name evidence="8" type="ORF">IE877_09510</name>
</gene>